<dbReference type="PANTHER" id="PTHR36766">
    <property type="entry name" value="PLANT BROAD-SPECTRUM MILDEW RESISTANCE PROTEIN RPW8"/>
    <property type="match status" value="1"/>
</dbReference>
<dbReference type="PANTHER" id="PTHR36766:SF47">
    <property type="entry name" value="NB-ARC DOMAIN-CONTAINING PROTEIN"/>
    <property type="match status" value="1"/>
</dbReference>
<sequence length="98" mass="11264">MPPDRETSSVIHDTSVIMGRNEERDMVIGDICNKDIGKHENGEVRVYGIWGMGGLGKTTLAQLVYNHETVDQYFDLKCWVYVSENFQVKEIMKKLLNQ</sequence>
<keyword evidence="3" id="KW-0378">Hydrolase</keyword>
<accession>A0A251VTI6</accession>
<dbReference type="Pfam" id="PF00931">
    <property type="entry name" value="NB-ARC"/>
    <property type="match status" value="1"/>
</dbReference>
<keyword evidence="1" id="KW-0611">Plant defense</keyword>
<dbReference type="Proteomes" id="UP000215914">
    <property type="component" value="Chromosome 1"/>
</dbReference>
<feature type="domain" description="NB-ARC" evidence="2">
    <location>
        <begin position="40"/>
        <end position="97"/>
    </location>
</feature>
<dbReference type="GO" id="GO:0043531">
    <property type="term" value="F:ADP binding"/>
    <property type="evidence" value="ECO:0007669"/>
    <property type="project" value="InterPro"/>
</dbReference>
<evidence type="ECO:0000259" key="2">
    <source>
        <dbReference type="Pfam" id="PF00931"/>
    </source>
</evidence>
<dbReference type="InterPro" id="IPR027417">
    <property type="entry name" value="P-loop_NTPase"/>
</dbReference>
<reference evidence="4" key="1">
    <citation type="journal article" date="2017" name="Nature">
        <title>The sunflower genome provides insights into oil metabolism, flowering and Asterid evolution.</title>
        <authorList>
            <person name="Badouin H."/>
            <person name="Gouzy J."/>
            <person name="Grassa C.J."/>
            <person name="Murat F."/>
            <person name="Staton S.E."/>
            <person name="Cottret L."/>
            <person name="Lelandais-Briere C."/>
            <person name="Owens G.L."/>
            <person name="Carrere S."/>
            <person name="Mayjonade B."/>
            <person name="Legrand L."/>
            <person name="Gill N."/>
            <person name="Kane N.C."/>
            <person name="Bowers J.E."/>
            <person name="Hubner S."/>
            <person name="Bellec A."/>
            <person name="Berard A."/>
            <person name="Berges H."/>
            <person name="Blanchet N."/>
            <person name="Boniface M.C."/>
            <person name="Brunel D."/>
            <person name="Catrice O."/>
            <person name="Chaidir N."/>
            <person name="Claudel C."/>
            <person name="Donnadieu C."/>
            <person name="Faraut T."/>
            <person name="Fievet G."/>
            <person name="Helmstetter N."/>
            <person name="King M."/>
            <person name="Knapp S.J."/>
            <person name="Lai Z."/>
            <person name="Le Paslier M.C."/>
            <person name="Lippi Y."/>
            <person name="Lorenzon L."/>
            <person name="Mandel J.R."/>
            <person name="Marage G."/>
            <person name="Marchand G."/>
            <person name="Marquand E."/>
            <person name="Bret-Mestries E."/>
            <person name="Morien E."/>
            <person name="Nambeesan S."/>
            <person name="Nguyen T."/>
            <person name="Pegot-Espagnet P."/>
            <person name="Pouilly N."/>
            <person name="Raftis F."/>
            <person name="Sallet E."/>
            <person name="Schiex T."/>
            <person name="Thomas J."/>
            <person name="Vandecasteele C."/>
            <person name="Vares D."/>
            <person name="Vear F."/>
            <person name="Vautrin S."/>
            <person name="Crespi M."/>
            <person name="Mangin B."/>
            <person name="Burke J.M."/>
            <person name="Salse J."/>
            <person name="Munos S."/>
            <person name="Vincourt P."/>
            <person name="Rieseberg L.H."/>
            <person name="Langlade N.B."/>
        </authorList>
    </citation>
    <scope>NUCLEOTIDE SEQUENCE [LARGE SCALE GENOMIC DNA]</scope>
    <source>
        <strain evidence="4">cv. SF193</strain>
    </source>
</reference>
<organism evidence="3 4">
    <name type="scientific">Helianthus annuus</name>
    <name type="common">Common sunflower</name>
    <dbReference type="NCBI Taxonomy" id="4232"/>
    <lineage>
        <taxon>Eukaryota</taxon>
        <taxon>Viridiplantae</taxon>
        <taxon>Streptophyta</taxon>
        <taxon>Embryophyta</taxon>
        <taxon>Tracheophyta</taxon>
        <taxon>Spermatophyta</taxon>
        <taxon>Magnoliopsida</taxon>
        <taxon>eudicotyledons</taxon>
        <taxon>Gunneridae</taxon>
        <taxon>Pentapetalae</taxon>
        <taxon>asterids</taxon>
        <taxon>campanulids</taxon>
        <taxon>Asterales</taxon>
        <taxon>Asteraceae</taxon>
        <taxon>Asteroideae</taxon>
        <taxon>Heliantheae alliance</taxon>
        <taxon>Heliantheae</taxon>
        <taxon>Helianthus</taxon>
    </lineage>
</organism>
<dbReference type="OMA" id="YSHEETE"/>
<dbReference type="SUPFAM" id="SSF52540">
    <property type="entry name" value="P-loop containing nucleoside triphosphate hydrolases"/>
    <property type="match status" value="1"/>
</dbReference>
<evidence type="ECO:0000313" key="4">
    <source>
        <dbReference type="Proteomes" id="UP000215914"/>
    </source>
</evidence>
<gene>
    <name evidence="3" type="ORF">HannXRQ_Chr01g0029881</name>
</gene>
<dbReference type="InParanoid" id="A0A251VTI6"/>
<dbReference type="AlphaFoldDB" id="A0A251VTI6"/>
<name>A0A251VTI6_HELAN</name>
<evidence type="ECO:0000256" key="1">
    <source>
        <dbReference type="ARBA" id="ARBA00022821"/>
    </source>
</evidence>
<keyword evidence="4" id="KW-1185">Reference proteome</keyword>
<dbReference type="GO" id="GO:0016787">
    <property type="term" value="F:hydrolase activity"/>
    <property type="evidence" value="ECO:0007669"/>
    <property type="project" value="UniProtKB-KW"/>
</dbReference>
<dbReference type="InterPro" id="IPR002182">
    <property type="entry name" value="NB-ARC"/>
</dbReference>
<dbReference type="Gene3D" id="3.40.50.300">
    <property type="entry name" value="P-loop containing nucleotide triphosphate hydrolases"/>
    <property type="match status" value="1"/>
</dbReference>
<protein>
    <submittedName>
        <fullName evidence="3">Putative NB-ARC, P-loop containing nucleoside triphosphate hydrolase</fullName>
    </submittedName>
</protein>
<dbReference type="EMBL" id="CM007890">
    <property type="protein sequence ID" value="OTG38453.1"/>
    <property type="molecule type" value="Genomic_DNA"/>
</dbReference>
<evidence type="ECO:0000313" key="3">
    <source>
        <dbReference type="EMBL" id="OTG38453.1"/>
    </source>
</evidence>
<proteinExistence type="predicted"/>
<dbReference type="GO" id="GO:0006952">
    <property type="term" value="P:defense response"/>
    <property type="evidence" value="ECO:0007669"/>
    <property type="project" value="UniProtKB-KW"/>
</dbReference>